<protein>
    <recommendedName>
        <fullName evidence="3">Antibiotic biosynthesis monooxygenase</fullName>
    </recommendedName>
</protein>
<dbReference type="RefSeq" id="WP_209853542.1">
    <property type="nucleotide sequence ID" value="NZ_JAGGJV010000005.1"/>
</dbReference>
<evidence type="ECO:0000313" key="1">
    <source>
        <dbReference type="EMBL" id="MBP1859493.1"/>
    </source>
</evidence>
<sequence>MSIQQSGNAPLYRINKFSVPTESRDAFLDLMARTHAVLRRQDGVAADRILEQQSGPGVFNFVAVIEFTGPEVVDTIVSAVAAFDRQAGIDRQQAMASLGVKADMGLYRSLDI</sequence>
<dbReference type="InterPro" id="IPR011008">
    <property type="entry name" value="Dimeric_a/b-barrel"/>
</dbReference>
<dbReference type="Proteomes" id="UP000823786">
    <property type="component" value="Unassembled WGS sequence"/>
</dbReference>
<reference evidence="1 2" key="1">
    <citation type="submission" date="2021-03" db="EMBL/GenBank/DDBJ databases">
        <title>Genomic Encyclopedia of Type Strains, Phase IV (KMG-IV): sequencing the most valuable type-strain genomes for metagenomic binning, comparative biology and taxonomic classification.</title>
        <authorList>
            <person name="Goeker M."/>
        </authorList>
    </citation>
    <scope>NUCLEOTIDE SEQUENCE [LARGE SCALE GENOMIC DNA]</scope>
    <source>
        <strain evidence="1 2">DSM 26427</strain>
    </source>
</reference>
<dbReference type="EMBL" id="JAGGJV010000005">
    <property type="protein sequence ID" value="MBP1859493.1"/>
    <property type="molecule type" value="Genomic_DNA"/>
</dbReference>
<name>A0ABS4ENH2_9HYPH</name>
<evidence type="ECO:0008006" key="3">
    <source>
        <dbReference type="Google" id="ProtNLM"/>
    </source>
</evidence>
<keyword evidence="2" id="KW-1185">Reference proteome</keyword>
<accession>A0ABS4ENH2</accession>
<comment type="caution">
    <text evidence="1">The sequence shown here is derived from an EMBL/GenBank/DDBJ whole genome shotgun (WGS) entry which is preliminary data.</text>
</comment>
<dbReference type="Gene3D" id="3.30.70.100">
    <property type="match status" value="1"/>
</dbReference>
<gene>
    <name evidence="1" type="ORF">J2Z75_003010</name>
</gene>
<dbReference type="SUPFAM" id="SSF54909">
    <property type="entry name" value="Dimeric alpha+beta barrel"/>
    <property type="match status" value="1"/>
</dbReference>
<evidence type="ECO:0000313" key="2">
    <source>
        <dbReference type="Proteomes" id="UP000823786"/>
    </source>
</evidence>
<proteinExistence type="predicted"/>
<organism evidence="1 2">
    <name type="scientific">Rhizobium herbae</name>
    <dbReference type="NCBI Taxonomy" id="508661"/>
    <lineage>
        <taxon>Bacteria</taxon>
        <taxon>Pseudomonadati</taxon>
        <taxon>Pseudomonadota</taxon>
        <taxon>Alphaproteobacteria</taxon>
        <taxon>Hyphomicrobiales</taxon>
        <taxon>Rhizobiaceae</taxon>
        <taxon>Rhizobium/Agrobacterium group</taxon>
        <taxon>Rhizobium</taxon>
    </lineage>
</organism>